<sequence length="92" mass="10483">MMVRIVYSGIVAKLYILDTDHVSLLQNGNPILTQRISQKKPENLAVTVITLEEKIKGWLNQINRSNNEPFKLDSKLLWGYKGLSFAKPNKIS</sequence>
<name>A0ABT5A2X8_9CYAN</name>
<proteinExistence type="predicted"/>
<accession>A0ABT5A2X8</accession>
<keyword evidence="2" id="KW-1185">Reference proteome</keyword>
<organism evidence="1 2">
    <name type="scientific">Dolichospermum circinale CS-537/01</name>
    <dbReference type="NCBI Taxonomy" id="3021739"/>
    <lineage>
        <taxon>Bacteria</taxon>
        <taxon>Bacillati</taxon>
        <taxon>Cyanobacteriota</taxon>
        <taxon>Cyanophyceae</taxon>
        <taxon>Nostocales</taxon>
        <taxon>Aphanizomenonaceae</taxon>
        <taxon>Dolichospermum</taxon>
        <taxon>Dolichospermum circinale</taxon>
    </lineage>
</organism>
<dbReference type="Gene3D" id="3.40.50.1010">
    <property type="entry name" value="5'-nuclease"/>
    <property type="match status" value="1"/>
</dbReference>
<dbReference type="RefSeq" id="WP_155963584.1">
    <property type="nucleotide sequence ID" value="NZ_JAQMTU010000038.1"/>
</dbReference>
<comment type="caution">
    <text evidence="1">The sequence shown here is derived from an EMBL/GenBank/DDBJ whole genome shotgun (WGS) entry which is preliminary data.</text>
</comment>
<dbReference type="EMBL" id="JAQMTU010000038">
    <property type="protein sequence ID" value="MDB9486290.1"/>
    <property type="molecule type" value="Genomic_DNA"/>
</dbReference>
<gene>
    <name evidence="1" type="ORF">PN492_06980</name>
</gene>
<reference evidence="1 2" key="1">
    <citation type="submission" date="2023-01" db="EMBL/GenBank/DDBJ databases">
        <title>Genomes from the Australian National Cyanobacteria Reference Collection.</title>
        <authorList>
            <person name="Willis A."/>
            <person name="Lee E.M.F."/>
        </authorList>
    </citation>
    <scope>NUCLEOTIDE SEQUENCE [LARGE SCALE GENOMIC DNA]</scope>
    <source>
        <strain evidence="1 2">CS-537/01</strain>
    </source>
</reference>
<protein>
    <submittedName>
        <fullName evidence="1">Uncharacterized protein</fullName>
    </submittedName>
</protein>
<evidence type="ECO:0000313" key="2">
    <source>
        <dbReference type="Proteomes" id="UP001212123"/>
    </source>
</evidence>
<evidence type="ECO:0000313" key="1">
    <source>
        <dbReference type="EMBL" id="MDB9486290.1"/>
    </source>
</evidence>
<dbReference type="Proteomes" id="UP001212123">
    <property type="component" value="Unassembled WGS sequence"/>
</dbReference>